<name>A0A850HF26_9FIRM</name>
<keyword evidence="3" id="KW-1133">Transmembrane helix</keyword>
<organism evidence="5 6">
    <name type="scientific">Dorea phocaeensis</name>
    <dbReference type="NCBI Taxonomy" id="2040291"/>
    <lineage>
        <taxon>Bacteria</taxon>
        <taxon>Bacillati</taxon>
        <taxon>Bacillota</taxon>
        <taxon>Clostridia</taxon>
        <taxon>Lachnospirales</taxon>
        <taxon>Lachnospiraceae</taxon>
        <taxon>Dorea</taxon>
    </lineage>
</organism>
<dbReference type="NCBIfam" id="NF033745">
    <property type="entry name" value="class_C_sortase"/>
    <property type="match status" value="1"/>
</dbReference>
<feature type="active site" description="Proton donor/acceptor" evidence="2">
    <location>
        <position position="179"/>
    </location>
</feature>
<dbReference type="EMBL" id="JAAIUO010000001">
    <property type="protein sequence ID" value="NSK13700.1"/>
    <property type="molecule type" value="Genomic_DNA"/>
</dbReference>
<sequence>MRGLSSGSLPILYNSRENGISMRKKNVQKKKFYIGDIFRVIGLIIAFSVLLYPTVSNYLYEKNSARVISSYDENAVRLREREKQAMLEAARQYNQELLGNIELLDPFSPIKKEVDERYQSLLNTNAAGMMGYIRIPKLEVELPIYHGTEEKVLQSGIGHFEGTSLPVGGESTHTVLTGHRGLPSKLLFTDLDKLKEGDIFYIKVLGETLAYQVDQILTVEPENTKALTIMPGEDYATLVTCTPYAVNTHRLLVRGTRIPYEEAIRQVPDKKVAPKLPFQVKILLLAIGILLLVFVIYKLWRKKEIREEMRRKRR</sequence>
<keyword evidence="1" id="KW-0378">Hydrolase</keyword>
<proteinExistence type="predicted"/>
<comment type="caution">
    <text evidence="5">The sequence shown here is derived from an EMBL/GenBank/DDBJ whole genome shotgun (WGS) entry which is preliminary data.</text>
</comment>
<evidence type="ECO:0000256" key="2">
    <source>
        <dbReference type="PIRSR" id="PIRSR605754-1"/>
    </source>
</evidence>
<evidence type="ECO:0000256" key="1">
    <source>
        <dbReference type="ARBA" id="ARBA00022801"/>
    </source>
</evidence>
<accession>A0A850HF26</accession>
<dbReference type="CDD" id="cd05827">
    <property type="entry name" value="Sortase_C"/>
    <property type="match status" value="1"/>
</dbReference>
<dbReference type="InterPro" id="IPR005754">
    <property type="entry name" value="Sortase"/>
</dbReference>
<dbReference type="EMBL" id="JAAITX010000001">
    <property type="protein sequence ID" value="NVH57171.1"/>
    <property type="molecule type" value="Genomic_DNA"/>
</dbReference>
<dbReference type="GO" id="GO:0016787">
    <property type="term" value="F:hydrolase activity"/>
    <property type="evidence" value="ECO:0007669"/>
    <property type="project" value="UniProtKB-KW"/>
</dbReference>
<dbReference type="NCBIfam" id="TIGR01076">
    <property type="entry name" value="sortase_fam"/>
    <property type="match status" value="1"/>
</dbReference>
<keyword evidence="3" id="KW-0812">Transmembrane</keyword>
<evidence type="ECO:0000313" key="7">
    <source>
        <dbReference type="Proteomes" id="UP000701680"/>
    </source>
</evidence>
<dbReference type="InterPro" id="IPR023365">
    <property type="entry name" value="Sortase_dom-sf"/>
</dbReference>
<evidence type="ECO:0000256" key="3">
    <source>
        <dbReference type="SAM" id="Phobius"/>
    </source>
</evidence>
<dbReference type="Gene3D" id="2.40.260.10">
    <property type="entry name" value="Sortase"/>
    <property type="match status" value="1"/>
</dbReference>
<dbReference type="AlphaFoldDB" id="A0A850HF26"/>
<dbReference type="SUPFAM" id="SSF63817">
    <property type="entry name" value="Sortase"/>
    <property type="match status" value="1"/>
</dbReference>
<reference evidence="6 7" key="1">
    <citation type="journal article" date="2020" name="Cell Host Microbe">
        <title>Functional and Genomic Variation between Human-Derived Isolates of Lachnospiraceae Reveals Inter- and Intra-Species Diversity.</title>
        <authorList>
            <person name="Sorbara M.T."/>
            <person name="Littmann E.R."/>
            <person name="Fontana E."/>
            <person name="Moody T.U."/>
            <person name="Kohout C.E."/>
            <person name="Gjonbalaj M."/>
            <person name="Eaton V."/>
            <person name="Seok R."/>
            <person name="Leiner I.M."/>
            <person name="Pamer E.G."/>
        </authorList>
    </citation>
    <scope>NUCLEOTIDE SEQUENCE [LARGE SCALE GENOMIC DNA]</scope>
    <source>
        <strain evidence="5 6">MSK.17.11</strain>
        <strain evidence="4 7">MSK.17.38</strain>
    </source>
</reference>
<dbReference type="Proteomes" id="UP000701680">
    <property type="component" value="Unassembled WGS sequence"/>
</dbReference>
<evidence type="ECO:0000313" key="5">
    <source>
        <dbReference type="EMBL" id="NVH57171.1"/>
    </source>
</evidence>
<dbReference type="Proteomes" id="UP000528555">
    <property type="component" value="Unassembled WGS sequence"/>
</dbReference>
<feature type="transmembrane region" description="Helical" evidence="3">
    <location>
        <begin position="32"/>
        <end position="52"/>
    </location>
</feature>
<keyword evidence="6" id="KW-1185">Reference proteome</keyword>
<dbReference type="Pfam" id="PF04203">
    <property type="entry name" value="Sortase"/>
    <property type="match status" value="1"/>
</dbReference>
<gene>
    <name evidence="5" type="ORF">G5A66_00625</name>
    <name evidence="4" type="ORF">G5A75_02185</name>
</gene>
<reference evidence="5" key="2">
    <citation type="submission" date="2020-02" db="EMBL/GenBank/DDBJ databases">
        <authorList>
            <person name="Littmann E."/>
            <person name="Sorbara M."/>
        </authorList>
    </citation>
    <scope>NUCLEOTIDE SEQUENCE</scope>
    <source>
        <strain evidence="5">MSK.17.11</strain>
        <strain evidence="4">MSK.17.38</strain>
    </source>
</reference>
<evidence type="ECO:0000313" key="6">
    <source>
        <dbReference type="Proteomes" id="UP000528555"/>
    </source>
</evidence>
<feature type="active site" description="Acyl-thioester intermediate" evidence="2">
    <location>
        <position position="241"/>
    </location>
</feature>
<keyword evidence="3" id="KW-0472">Membrane</keyword>
<protein>
    <submittedName>
        <fullName evidence="5">Class C sortase</fullName>
    </submittedName>
</protein>
<feature type="transmembrane region" description="Helical" evidence="3">
    <location>
        <begin position="282"/>
        <end position="300"/>
    </location>
</feature>
<dbReference type="InterPro" id="IPR042002">
    <property type="entry name" value="Sortase_C"/>
</dbReference>
<evidence type="ECO:0000313" key="4">
    <source>
        <dbReference type="EMBL" id="NSK13700.1"/>
    </source>
</evidence>